<accession>A0ABM8ILB4</accession>
<dbReference type="GO" id="GO:0016787">
    <property type="term" value="F:hydrolase activity"/>
    <property type="evidence" value="ECO:0007669"/>
    <property type="project" value="UniProtKB-KW"/>
</dbReference>
<dbReference type="Proteomes" id="UP001432099">
    <property type="component" value="Chromosome"/>
</dbReference>
<organism evidence="4 5">
    <name type="scientific">Turicibacter faecis</name>
    <dbReference type="NCBI Taxonomy" id="2963365"/>
    <lineage>
        <taxon>Bacteria</taxon>
        <taxon>Bacillati</taxon>
        <taxon>Bacillota</taxon>
        <taxon>Erysipelotrichia</taxon>
        <taxon>Erysipelotrichales</taxon>
        <taxon>Turicibacteraceae</taxon>
        <taxon>Turicibacter</taxon>
    </lineage>
</organism>
<dbReference type="PANTHER" id="PTHR43046">
    <property type="entry name" value="GDP-MANNOSE MANNOSYL HYDROLASE"/>
    <property type="match status" value="1"/>
</dbReference>
<evidence type="ECO:0000256" key="1">
    <source>
        <dbReference type="ARBA" id="ARBA00001946"/>
    </source>
</evidence>
<dbReference type="PROSITE" id="PS51462">
    <property type="entry name" value="NUDIX"/>
    <property type="match status" value="1"/>
</dbReference>
<sequence>MRVVNSLLLKDDKILLLFKQSRQKWFLPGGKAEFSENVIQTGIREFFEESGLQLQHVSLGAVTTVVVEEAEGQKEWMLYTIKGTDADGSLQEVNREGILKWHDVGELDHLPMFEGDRFIIKHLIHHDEPIVSTQFYTSTYELIKVISSYDVEDKEVLS</sequence>
<evidence type="ECO:0000256" key="2">
    <source>
        <dbReference type="ARBA" id="ARBA00022801"/>
    </source>
</evidence>
<keyword evidence="5" id="KW-1185">Reference proteome</keyword>
<gene>
    <name evidence="4" type="primary">yvcI</name>
    <name evidence="4" type="ORF">T23_02450</name>
</gene>
<dbReference type="RefSeq" id="WP_262950709.1">
    <property type="nucleotide sequence ID" value="NZ_AP028127.1"/>
</dbReference>
<name>A0ABM8ILB4_9FIRM</name>
<proteinExistence type="predicted"/>
<dbReference type="Pfam" id="PF00293">
    <property type="entry name" value="NUDIX"/>
    <property type="match status" value="1"/>
</dbReference>
<reference evidence="4" key="1">
    <citation type="journal article" date="2024" name="Int. J. Syst. Evol. Microbiol.">
        <title>Turicibacter faecis sp. nov., isolated from faeces of heart failure mouse model.</title>
        <authorList>
            <person name="Imamura Y."/>
            <person name="Motooka D."/>
            <person name="Nakajima Y."/>
            <person name="Ito S."/>
            <person name="Kitakaze M."/>
            <person name="Iida T."/>
            <person name="Nakamura S."/>
        </authorList>
    </citation>
    <scope>NUCLEOTIDE SEQUENCE</scope>
    <source>
        <strain evidence="4">TC023</strain>
    </source>
</reference>
<comment type="cofactor">
    <cofactor evidence="1">
        <name>Mg(2+)</name>
        <dbReference type="ChEBI" id="CHEBI:18420"/>
    </cofactor>
</comment>
<evidence type="ECO:0000313" key="5">
    <source>
        <dbReference type="Proteomes" id="UP001432099"/>
    </source>
</evidence>
<dbReference type="Gene3D" id="3.90.79.10">
    <property type="entry name" value="Nucleoside Triphosphate Pyrophosphohydrolase"/>
    <property type="match status" value="1"/>
</dbReference>
<evidence type="ECO:0000259" key="3">
    <source>
        <dbReference type="PROSITE" id="PS51462"/>
    </source>
</evidence>
<dbReference type="InterPro" id="IPR015797">
    <property type="entry name" value="NUDIX_hydrolase-like_dom_sf"/>
</dbReference>
<dbReference type="EMBL" id="AP028127">
    <property type="protein sequence ID" value="BEH90143.1"/>
    <property type="molecule type" value="Genomic_DNA"/>
</dbReference>
<dbReference type="InterPro" id="IPR000086">
    <property type="entry name" value="NUDIX_hydrolase_dom"/>
</dbReference>
<keyword evidence="2 4" id="KW-0378">Hydrolase</keyword>
<evidence type="ECO:0000313" key="4">
    <source>
        <dbReference type="EMBL" id="BEH90143.1"/>
    </source>
</evidence>
<dbReference type="SUPFAM" id="SSF55811">
    <property type="entry name" value="Nudix"/>
    <property type="match status" value="1"/>
</dbReference>
<feature type="domain" description="Nudix hydrolase" evidence="3">
    <location>
        <begin position="1"/>
        <end position="123"/>
    </location>
</feature>
<protein>
    <submittedName>
        <fullName evidence="4">Nudix hydrolase YvcI</fullName>
    </submittedName>
</protein>
<dbReference type="PANTHER" id="PTHR43046:SF14">
    <property type="entry name" value="MUTT_NUDIX FAMILY PROTEIN"/>
    <property type="match status" value="1"/>
</dbReference>